<evidence type="ECO:0000313" key="5">
    <source>
        <dbReference type="Proteomes" id="UP000095743"/>
    </source>
</evidence>
<dbReference type="InterPro" id="IPR000086">
    <property type="entry name" value="NUDIX_hydrolase_dom"/>
</dbReference>
<dbReference type="Proteomes" id="UP000095743">
    <property type="component" value="Chromosome"/>
</dbReference>
<evidence type="ECO:0000256" key="1">
    <source>
        <dbReference type="ARBA" id="ARBA00001946"/>
    </source>
</evidence>
<keyword evidence="2 4" id="KW-0378">Hydrolase</keyword>
<dbReference type="InterPro" id="IPR015797">
    <property type="entry name" value="NUDIX_hydrolase-like_dom_sf"/>
</dbReference>
<dbReference type="PANTHER" id="PTHR43046:SF14">
    <property type="entry name" value="MUTT_NUDIX FAMILY PROTEIN"/>
    <property type="match status" value="1"/>
</dbReference>
<proteinExistence type="predicted"/>
<evidence type="ECO:0000256" key="2">
    <source>
        <dbReference type="ARBA" id="ARBA00022801"/>
    </source>
</evidence>
<dbReference type="EMBL" id="CP017269">
    <property type="protein sequence ID" value="AOT69130.1"/>
    <property type="molecule type" value="Genomic_DNA"/>
</dbReference>
<dbReference type="PANTHER" id="PTHR43046">
    <property type="entry name" value="GDP-MANNOSE MANNOSYL HYDROLASE"/>
    <property type="match status" value="1"/>
</dbReference>
<dbReference type="AlphaFoldDB" id="A0A1D8GE07"/>
<dbReference type="OrthoDB" id="511483at2"/>
<protein>
    <submittedName>
        <fullName evidence="4">NUDIX hydrolase</fullName>
    </submittedName>
</protein>
<dbReference type="Gene3D" id="3.90.79.10">
    <property type="entry name" value="Nucleoside Triphosphate Pyrophosphohydrolase"/>
    <property type="match status" value="1"/>
</dbReference>
<dbReference type="RefSeq" id="WP_069974696.1">
    <property type="nucleotide sequence ID" value="NZ_CP017269.1"/>
</dbReference>
<dbReference type="GO" id="GO:0016787">
    <property type="term" value="F:hydrolase activity"/>
    <property type="evidence" value="ECO:0007669"/>
    <property type="project" value="UniProtKB-KW"/>
</dbReference>
<dbReference type="SUPFAM" id="SSF55811">
    <property type="entry name" value="Nudix"/>
    <property type="match status" value="1"/>
</dbReference>
<dbReference type="PROSITE" id="PS51462">
    <property type="entry name" value="NUDIX"/>
    <property type="match status" value="1"/>
</dbReference>
<keyword evidence="5" id="KW-1185">Reference proteome</keyword>
<evidence type="ECO:0000259" key="3">
    <source>
        <dbReference type="PROSITE" id="PS51462"/>
    </source>
</evidence>
<accession>A0A1D8GE07</accession>
<dbReference type="Pfam" id="PF00293">
    <property type="entry name" value="NUDIX"/>
    <property type="match status" value="1"/>
</dbReference>
<name>A0A1D8GE07_9FIRM</name>
<sequence>MYIRVRAAAIIFNRNHELLLVFHRDPETKEEWLTLPGGGLEGDESVTDALVREVREECCIKCMPGKLVYVREYIDWKKNIHHVGLFFTAEAENEAVKTGIDPEVEDQFIVESRFYSKEEIEKTTIAVYPETIKYQLWRDAEKNFTGHTIYLGQQR</sequence>
<gene>
    <name evidence="4" type="ORF">Gferi_05885</name>
</gene>
<dbReference type="KEGG" id="gfe:Gferi_05885"/>
<organism evidence="4 5">
    <name type="scientific">Geosporobacter ferrireducens</name>
    <dbReference type="NCBI Taxonomy" id="1424294"/>
    <lineage>
        <taxon>Bacteria</taxon>
        <taxon>Bacillati</taxon>
        <taxon>Bacillota</taxon>
        <taxon>Clostridia</taxon>
        <taxon>Peptostreptococcales</taxon>
        <taxon>Thermotaleaceae</taxon>
        <taxon>Geosporobacter</taxon>
    </lineage>
</organism>
<feature type="domain" description="Nudix hydrolase" evidence="3">
    <location>
        <begin position="2"/>
        <end position="139"/>
    </location>
</feature>
<dbReference type="STRING" id="1424294.Gferi_05885"/>
<evidence type="ECO:0000313" key="4">
    <source>
        <dbReference type="EMBL" id="AOT69130.1"/>
    </source>
</evidence>
<reference evidence="4 5" key="1">
    <citation type="submission" date="2016-09" db="EMBL/GenBank/DDBJ databases">
        <title>Genomic analysis reveals versatility of anaerobic energy metabolism of Geosporobacter ferrireducens IRF9 of phylum Firmicutes.</title>
        <authorList>
            <person name="Kim S.-J."/>
        </authorList>
    </citation>
    <scope>NUCLEOTIDE SEQUENCE [LARGE SCALE GENOMIC DNA]</scope>
    <source>
        <strain evidence="4 5">IRF9</strain>
    </source>
</reference>
<comment type="cofactor">
    <cofactor evidence="1">
        <name>Mg(2+)</name>
        <dbReference type="ChEBI" id="CHEBI:18420"/>
    </cofactor>
</comment>